<protein>
    <submittedName>
        <fullName evidence="3">Uncharacterized protein</fullName>
    </submittedName>
</protein>
<feature type="transmembrane region" description="Helical" evidence="2">
    <location>
        <begin position="67"/>
        <end position="87"/>
    </location>
</feature>
<name>A0A2R6AJ08_9ARCH</name>
<keyword evidence="2" id="KW-1133">Transmembrane helix</keyword>
<organism evidence="3 4">
    <name type="scientific">Candidatus Marsarchaeota G1 archaeon BE_D</name>
    <dbReference type="NCBI Taxonomy" id="1978156"/>
    <lineage>
        <taxon>Archaea</taxon>
        <taxon>Candidatus Marsarchaeota</taxon>
        <taxon>Candidatus Marsarchaeota group 1</taxon>
    </lineage>
</organism>
<feature type="transmembrane region" description="Helical" evidence="2">
    <location>
        <begin position="6"/>
        <end position="31"/>
    </location>
</feature>
<proteinExistence type="predicted"/>
<evidence type="ECO:0000256" key="1">
    <source>
        <dbReference type="ARBA" id="ARBA00022729"/>
    </source>
</evidence>
<feature type="transmembrane region" description="Helical" evidence="2">
    <location>
        <begin position="520"/>
        <end position="540"/>
    </location>
</feature>
<gene>
    <name evidence="3" type="ORF">B9Q02_02760</name>
</gene>
<evidence type="ECO:0000313" key="3">
    <source>
        <dbReference type="EMBL" id="PSN86328.1"/>
    </source>
</evidence>
<dbReference type="AlphaFoldDB" id="A0A2R6AJ08"/>
<reference evidence="3 4" key="1">
    <citation type="submission" date="2017-04" db="EMBL/GenBank/DDBJ databases">
        <title>Novel microbial lineages endemic to geothermal iron-oxide mats fill important gaps in the evolutionary history of Archaea.</title>
        <authorList>
            <person name="Jay Z.J."/>
            <person name="Beam J.P."/>
            <person name="Dlakic M."/>
            <person name="Rusch D.B."/>
            <person name="Kozubal M.A."/>
            <person name="Inskeep W.P."/>
        </authorList>
    </citation>
    <scope>NUCLEOTIDE SEQUENCE [LARGE SCALE GENOMIC DNA]</scope>
    <source>
        <strain evidence="3">BE_D</strain>
    </source>
</reference>
<dbReference type="Pfam" id="PF13343">
    <property type="entry name" value="SBP_bac_6"/>
    <property type="match status" value="1"/>
</dbReference>
<dbReference type="EMBL" id="NEXD01000008">
    <property type="protein sequence ID" value="PSN86328.1"/>
    <property type="molecule type" value="Genomic_DNA"/>
</dbReference>
<sequence>MGFCSLFSSFFAFFFFLSSSSFILSCCFSIAAKLFLPLPPKVPQLLMFLPHYKFWANTLKEGSSAKIMRYTFLFFLLLLFAQAHFSLTHASQPQVLRIASSLPPNLTVTVVDDFVKTLNLSRGSVIYSYFNPSANFNPRGFDIVLTDSYLFLLNLSKSGFLLKENVPNYTEYFPQSVGGECTSCDNGTFYAFAGTQIGIMVNYDYLNEYGLPVPVSYNQLGSAIFNNHIIVTNPLTSDGAAQFLLGVLNKYGWVKGWQLIKNITANAVVVAQTFQDATDYVAQAKFGATVTYASYALYYRALGLPIGFVYPKNEVYETLAYVAALNYSSANPLATKFVQFVFSDEAQNLIATAKTFYSPLSIPVSTQFLIAYQLENLGVLDTQTQQILSVYNQTFETKYLRLALTLYSALIFENFGALKSAWDGLIQAEQTYKLDVLTFGDDSFVRANAQLLNTSMNDFYYIPRTFNLSLNLTYMENLWQISSEKMYQFSLANSTQIQSPLDKFALNEQATLKNLQLETIGYSIISALFAVLVYHAFYVFPRFKKRVSSETAYISPRL</sequence>
<dbReference type="Gene3D" id="3.40.190.10">
    <property type="entry name" value="Periplasmic binding protein-like II"/>
    <property type="match status" value="2"/>
</dbReference>
<keyword evidence="1" id="KW-0732">Signal</keyword>
<dbReference type="SUPFAM" id="SSF53850">
    <property type="entry name" value="Periplasmic binding protein-like II"/>
    <property type="match status" value="1"/>
</dbReference>
<dbReference type="PANTHER" id="PTHR30006">
    <property type="entry name" value="THIAMINE-BINDING PERIPLASMIC PROTEIN-RELATED"/>
    <property type="match status" value="1"/>
</dbReference>
<comment type="caution">
    <text evidence="3">The sequence shown here is derived from an EMBL/GenBank/DDBJ whole genome shotgun (WGS) entry which is preliminary data.</text>
</comment>
<keyword evidence="2" id="KW-0812">Transmembrane</keyword>
<accession>A0A2R6AJ08</accession>
<dbReference type="Proteomes" id="UP000240569">
    <property type="component" value="Unassembled WGS sequence"/>
</dbReference>
<keyword evidence="2" id="KW-0472">Membrane</keyword>
<evidence type="ECO:0000313" key="4">
    <source>
        <dbReference type="Proteomes" id="UP000240569"/>
    </source>
</evidence>
<evidence type="ECO:0000256" key="2">
    <source>
        <dbReference type="SAM" id="Phobius"/>
    </source>
</evidence>